<evidence type="ECO:0000313" key="2">
    <source>
        <dbReference type="EMBL" id="CFX09740.1"/>
    </source>
</evidence>
<reference evidence="2 3" key="1">
    <citation type="submission" date="2015-03" db="EMBL/GenBank/DDBJ databases">
        <authorList>
            <person name="Murphy D."/>
        </authorList>
    </citation>
    <scope>NUCLEOTIDE SEQUENCE [LARGE SCALE GENOMIC DNA]</scope>
    <source>
        <strain evidence="2 3">OL-4</strain>
    </source>
</reference>
<dbReference type="STRING" id="690567.443"/>
<dbReference type="AlphaFoldDB" id="A0A0E4GAC8"/>
<organism evidence="2 3">
    <name type="scientific">Syntrophomonas zehnderi OL-4</name>
    <dbReference type="NCBI Taxonomy" id="690567"/>
    <lineage>
        <taxon>Bacteria</taxon>
        <taxon>Bacillati</taxon>
        <taxon>Bacillota</taxon>
        <taxon>Clostridia</taxon>
        <taxon>Eubacteriales</taxon>
        <taxon>Syntrophomonadaceae</taxon>
        <taxon>Syntrophomonas</taxon>
    </lineage>
</organism>
<accession>A0A0E4GAC8</accession>
<evidence type="ECO:0000256" key="1">
    <source>
        <dbReference type="SAM" id="Coils"/>
    </source>
</evidence>
<dbReference type="OrthoDB" id="2083978at2"/>
<dbReference type="Proteomes" id="UP000045545">
    <property type="component" value="Unassembled WGS sequence"/>
</dbReference>
<dbReference type="RefSeq" id="WP_046495301.1">
    <property type="nucleotide sequence ID" value="NZ_CGIH01000005.1"/>
</dbReference>
<sequence length="71" mass="8696">MNTRIPRPDKDRMRAQLEEVLRQQKAWMEKIEAFQMETKAPDYQAFWADLNNSYVELNNKISRYMVRKCNR</sequence>
<protein>
    <submittedName>
        <fullName evidence="2">Uncharacterized</fullName>
    </submittedName>
</protein>
<evidence type="ECO:0000313" key="3">
    <source>
        <dbReference type="Proteomes" id="UP000045545"/>
    </source>
</evidence>
<name>A0A0E4GAC8_9FIRM</name>
<keyword evidence="3" id="KW-1185">Reference proteome</keyword>
<proteinExistence type="predicted"/>
<keyword evidence="1" id="KW-0175">Coiled coil</keyword>
<gene>
    <name evidence="2" type="ORF">443</name>
</gene>
<dbReference type="EMBL" id="CGIH01000005">
    <property type="protein sequence ID" value="CFX09740.1"/>
    <property type="molecule type" value="Genomic_DNA"/>
</dbReference>
<feature type="coiled-coil region" evidence="1">
    <location>
        <begin position="10"/>
        <end position="37"/>
    </location>
</feature>